<name>A0ABZ0QQ93_9FIRM</name>
<dbReference type="InterPro" id="IPR036165">
    <property type="entry name" value="YefM-like_sf"/>
</dbReference>
<evidence type="ECO:0000313" key="3">
    <source>
        <dbReference type="Proteomes" id="UP001304683"/>
    </source>
</evidence>
<organism evidence="2 3">
    <name type="scientific">Thermaerobacter composti</name>
    <dbReference type="NCBI Taxonomy" id="554949"/>
    <lineage>
        <taxon>Bacteria</taxon>
        <taxon>Bacillati</taxon>
        <taxon>Bacillota</taxon>
        <taxon>Clostridia</taxon>
        <taxon>Eubacteriales</taxon>
        <taxon>Clostridiales Family XVII. Incertae Sedis</taxon>
        <taxon>Thermaerobacter</taxon>
    </lineage>
</organism>
<evidence type="ECO:0000256" key="1">
    <source>
        <dbReference type="ARBA" id="ARBA00009981"/>
    </source>
</evidence>
<dbReference type="EMBL" id="CP132508">
    <property type="protein sequence ID" value="WPD19651.1"/>
    <property type="molecule type" value="Genomic_DNA"/>
</dbReference>
<dbReference type="NCBIfam" id="TIGR01552">
    <property type="entry name" value="phd_fam"/>
    <property type="match status" value="1"/>
</dbReference>
<sequence length="95" mass="10816">MRFVSVRELRSRSGELWRALRQGEEAVLTINGTPVAVLVGTSEEDLEETLRAVRQARAQAAVSRMRERAAQRGLDRLSELEVDEEVRAARRERGR</sequence>
<dbReference type="Gene3D" id="3.40.1620.10">
    <property type="entry name" value="YefM-like domain"/>
    <property type="match status" value="1"/>
</dbReference>
<reference evidence="2 3" key="1">
    <citation type="submission" date="2023-08" db="EMBL/GenBank/DDBJ databases">
        <title>Genome sequence of Thermaerobacter compostii strain Ins1, a spore-forming filamentous bacterium isolated from a deep geothermal reservoir.</title>
        <authorList>
            <person name="Bregnard D."/>
            <person name="Gonzalez D."/>
            <person name="Junier P."/>
        </authorList>
    </citation>
    <scope>NUCLEOTIDE SEQUENCE [LARGE SCALE GENOMIC DNA]</scope>
    <source>
        <strain evidence="2 3">Ins1</strain>
    </source>
</reference>
<evidence type="ECO:0000313" key="2">
    <source>
        <dbReference type="EMBL" id="WPD19651.1"/>
    </source>
</evidence>
<comment type="similarity">
    <text evidence="1">Belongs to the phD/YefM antitoxin family.</text>
</comment>
<keyword evidence="3" id="KW-1185">Reference proteome</keyword>
<proteinExistence type="inferred from homology"/>
<dbReference type="SUPFAM" id="SSF143120">
    <property type="entry name" value="YefM-like"/>
    <property type="match status" value="1"/>
</dbReference>
<accession>A0ABZ0QQ93</accession>
<dbReference type="Proteomes" id="UP001304683">
    <property type="component" value="Chromosome"/>
</dbReference>
<dbReference type="RefSeq" id="WP_135225055.1">
    <property type="nucleotide sequence ID" value="NZ_CP132508.1"/>
</dbReference>
<gene>
    <name evidence="2" type="ORF">Q5761_02980</name>
</gene>
<protein>
    <submittedName>
        <fullName evidence="2">Type II toxin-antitoxin system prevent-host-death family antitoxin</fullName>
    </submittedName>
</protein>